<evidence type="ECO:0000256" key="1">
    <source>
        <dbReference type="ARBA" id="ARBA00004651"/>
    </source>
</evidence>
<dbReference type="Gene3D" id="1.20.1250.20">
    <property type="entry name" value="MFS general substrate transporter like domains"/>
    <property type="match status" value="1"/>
</dbReference>
<feature type="transmembrane region" description="Helical" evidence="5">
    <location>
        <begin position="170"/>
        <end position="188"/>
    </location>
</feature>
<comment type="subcellular location">
    <subcellularLocation>
        <location evidence="1">Cell membrane</location>
        <topology evidence="1">Multi-pass membrane protein</topology>
    </subcellularLocation>
</comment>
<evidence type="ECO:0000256" key="4">
    <source>
        <dbReference type="ARBA" id="ARBA00023136"/>
    </source>
</evidence>
<dbReference type="Pfam" id="PF07690">
    <property type="entry name" value="MFS_1"/>
    <property type="match status" value="1"/>
</dbReference>
<dbReference type="Proteomes" id="UP001501842">
    <property type="component" value="Unassembled WGS sequence"/>
</dbReference>
<dbReference type="InterPro" id="IPR011701">
    <property type="entry name" value="MFS"/>
</dbReference>
<keyword evidence="8" id="KW-1185">Reference proteome</keyword>
<protein>
    <submittedName>
        <fullName evidence="7">MFS transporter</fullName>
    </submittedName>
</protein>
<feature type="transmembrane region" description="Helical" evidence="5">
    <location>
        <begin position="102"/>
        <end position="122"/>
    </location>
</feature>
<dbReference type="PANTHER" id="PTHR23542:SF1">
    <property type="entry name" value="MAJOR FACILITATOR SUPERFAMILY (MFS) PROFILE DOMAIN-CONTAINING PROTEIN"/>
    <property type="match status" value="1"/>
</dbReference>
<proteinExistence type="predicted"/>
<evidence type="ECO:0000256" key="5">
    <source>
        <dbReference type="SAM" id="Phobius"/>
    </source>
</evidence>
<evidence type="ECO:0000256" key="3">
    <source>
        <dbReference type="ARBA" id="ARBA00022989"/>
    </source>
</evidence>
<sequence length="403" mass="41948">MKIEPYRQVLALPGLRSLMLVGTLARIPVSAAGVGLTLHVALTLDQGFFRAGLVGALCTLGVAVSAPVAGRFVDRYRMRPVLLVTMLAQLCFWPLAGRLPFWPLLAGALLSGLLALPVYGLTRQCLTAMVPEERRRTAFSLDSMLVEISYMIGPALSTAAVALVGSRWTLAAIGLGMAGSGIALFVLNPPTRSEEEAAAPAGPRVPRRTWLTVPMMALLLVTFSATFIVAATELGIIALLTAGGAVSWTGLAIGLWCLWSLVGGFVYGGLPRGLPAPVLIGAMGLLTLPLVLVADWRLLMLALIPSGLLCAPSLSTTVETMSRWVPARVRGEAMGLHSTAMTLGLACAAPLAGQVIDKAGAGWAFVLAGGVGLAVAVVAGLMWRGNAGAVQSVPDKTEKMIIV</sequence>
<name>A0ABN3UFF7_9ACTN</name>
<gene>
    <name evidence="7" type="ORF">GCM10010439_47590</name>
</gene>
<dbReference type="EMBL" id="BAAATZ010000020">
    <property type="protein sequence ID" value="GAA2731649.1"/>
    <property type="molecule type" value="Genomic_DNA"/>
</dbReference>
<feature type="transmembrane region" description="Helical" evidence="5">
    <location>
        <begin position="20"/>
        <end position="42"/>
    </location>
</feature>
<dbReference type="RefSeq" id="WP_344452906.1">
    <property type="nucleotide sequence ID" value="NZ_BAAATZ010000020.1"/>
</dbReference>
<keyword evidence="4 5" id="KW-0472">Membrane</keyword>
<feature type="transmembrane region" description="Helical" evidence="5">
    <location>
        <begin position="143"/>
        <end position="164"/>
    </location>
</feature>
<feature type="transmembrane region" description="Helical" evidence="5">
    <location>
        <begin position="274"/>
        <end position="292"/>
    </location>
</feature>
<evidence type="ECO:0000256" key="2">
    <source>
        <dbReference type="ARBA" id="ARBA00022692"/>
    </source>
</evidence>
<reference evidence="7 8" key="1">
    <citation type="journal article" date="2019" name="Int. J. Syst. Evol. Microbiol.">
        <title>The Global Catalogue of Microorganisms (GCM) 10K type strain sequencing project: providing services to taxonomists for standard genome sequencing and annotation.</title>
        <authorList>
            <consortium name="The Broad Institute Genomics Platform"/>
            <consortium name="The Broad Institute Genome Sequencing Center for Infectious Disease"/>
            <person name="Wu L."/>
            <person name="Ma J."/>
        </authorList>
    </citation>
    <scope>NUCLEOTIDE SEQUENCE [LARGE SCALE GENOMIC DNA]</scope>
    <source>
        <strain evidence="7 8">JCM 8201</strain>
    </source>
</reference>
<feature type="transmembrane region" description="Helical" evidence="5">
    <location>
        <begin position="298"/>
        <end position="318"/>
    </location>
</feature>
<feature type="transmembrane region" description="Helical" evidence="5">
    <location>
        <begin position="80"/>
        <end position="96"/>
    </location>
</feature>
<feature type="transmembrane region" description="Helical" evidence="5">
    <location>
        <begin position="209"/>
        <end position="230"/>
    </location>
</feature>
<feature type="transmembrane region" description="Helical" evidence="5">
    <location>
        <begin position="48"/>
        <end position="68"/>
    </location>
</feature>
<keyword evidence="3 5" id="KW-1133">Transmembrane helix</keyword>
<evidence type="ECO:0000259" key="6">
    <source>
        <dbReference type="PROSITE" id="PS50850"/>
    </source>
</evidence>
<comment type="caution">
    <text evidence="7">The sequence shown here is derived from an EMBL/GenBank/DDBJ whole genome shotgun (WGS) entry which is preliminary data.</text>
</comment>
<dbReference type="PANTHER" id="PTHR23542">
    <property type="match status" value="1"/>
</dbReference>
<dbReference type="SUPFAM" id="SSF103473">
    <property type="entry name" value="MFS general substrate transporter"/>
    <property type="match status" value="1"/>
</dbReference>
<feature type="domain" description="Major facilitator superfamily (MFS) profile" evidence="6">
    <location>
        <begin position="169"/>
        <end position="403"/>
    </location>
</feature>
<evidence type="ECO:0000313" key="8">
    <source>
        <dbReference type="Proteomes" id="UP001501842"/>
    </source>
</evidence>
<dbReference type="InterPro" id="IPR020846">
    <property type="entry name" value="MFS_dom"/>
</dbReference>
<dbReference type="PROSITE" id="PS50850">
    <property type="entry name" value="MFS"/>
    <property type="match status" value="1"/>
</dbReference>
<feature type="transmembrane region" description="Helical" evidence="5">
    <location>
        <begin position="362"/>
        <end position="383"/>
    </location>
</feature>
<feature type="transmembrane region" description="Helical" evidence="5">
    <location>
        <begin position="236"/>
        <end position="262"/>
    </location>
</feature>
<dbReference type="InterPro" id="IPR036259">
    <property type="entry name" value="MFS_trans_sf"/>
</dbReference>
<accession>A0ABN3UFF7</accession>
<organism evidence="7 8">
    <name type="scientific">Actinocorallia aurantiaca</name>
    <dbReference type="NCBI Taxonomy" id="46204"/>
    <lineage>
        <taxon>Bacteria</taxon>
        <taxon>Bacillati</taxon>
        <taxon>Actinomycetota</taxon>
        <taxon>Actinomycetes</taxon>
        <taxon>Streptosporangiales</taxon>
        <taxon>Thermomonosporaceae</taxon>
        <taxon>Actinocorallia</taxon>
    </lineage>
</organism>
<feature type="transmembrane region" description="Helical" evidence="5">
    <location>
        <begin position="339"/>
        <end position="356"/>
    </location>
</feature>
<evidence type="ECO:0000313" key="7">
    <source>
        <dbReference type="EMBL" id="GAA2731649.1"/>
    </source>
</evidence>
<keyword evidence="2 5" id="KW-0812">Transmembrane</keyword>